<dbReference type="Proteomes" id="UP001202328">
    <property type="component" value="Unassembled WGS sequence"/>
</dbReference>
<keyword evidence="4" id="KW-1185">Reference proteome</keyword>
<dbReference type="AlphaFoldDB" id="A0AAD4X5E4"/>
<name>A0AAD4X5E4_9MAGN</name>
<gene>
    <name evidence="3" type="ORF">MKW98_010005</name>
</gene>
<proteinExistence type="inferred from homology"/>
<accession>A0AAD4X5E4</accession>
<dbReference type="EMBL" id="JAJJMB010017331">
    <property type="protein sequence ID" value="KAI3839700.1"/>
    <property type="molecule type" value="Genomic_DNA"/>
</dbReference>
<dbReference type="PANTHER" id="PTHR31147:SF66">
    <property type="entry name" value="OS05G0315700 PROTEIN"/>
    <property type="match status" value="1"/>
</dbReference>
<comment type="caution">
    <text evidence="3">The sequence shown here is derived from an EMBL/GenBank/DDBJ whole genome shotgun (WGS) entry which is preliminary data.</text>
</comment>
<dbReference type="InterPro" id="IPR023213">
    <property type="entry name" value="CAT-like_dom_sf"/>
</dbReference>
<dbReference type="InterPro" id="IPR050898">
    <property type="entry name" value="Plant_acyltransferase"/>
</dbReference>
<protein>
    <submittedName>
        <fullName evidence="3">Uncharacterized protein</fullName>
    </submittedName>
</protein>
<dbReference type="PANTHER" id="PTHR31147">
    <property type="entry name" value="ACYL TRANSFERASE 4"/>
    <property type="match status" value="1"/>
</dbReference>
<evidence type="ECO:0000313" key="4">
    <source>
        <dbReference type="Proteomes" id="UP001202328"/>
    </source>
</evidence>
<dbReference type="Gene3D" id="3.30.559.10">
    <property type="entry name" value="Chloramphenicol acetyltransferase-like domain"/>
    <property type="match status" value="2"/>
</dbReference>
<comment type="similarity">
    <text evidence="1">Belongs to the plant acyltransferase family.</text>
</comment>
<organism evidence="3 4">
    <name type="scientific">Papaver atlanticum</name>
    <dbReference type="NCBI Taxonomy" id="357466"/>
    <lineage>
        <taxon>Eukaryota</taxon>
        <taxon>Viridiplantae</taxon>
        <taxon>Streptophyta</taxon>
        <taxon>Embryophyta</taxon>
        <taxon>Tracheophyta</taxon>
        <taxon>Spermatophyta</taxon>
        <taxon>Magnoliopsida</taxon>
        <taxon>Ranunculales</taxon>
        <taxon>Papaveraceae</taxon>
        <taxon>Papaveroideae</taxon>
        <taxon>Papaver</taxon>
    </lineage>
</organism>
<keyword evidence="2" id="KW-0808">Transferase</keyword>
<dbReference type="Pfam" id="PF02458">
    <property type="entry name" value="Transferase"/>
    <property type="match status" value="1"/>
</dbReference>
<reference evidence="3" key="1">
    <citation type="submission" date="2022-04" db="EMBL/GenBank/DDBJ databases">
        <title>A functionally conserved STORR gene fusion in Papaver species that diverged 16.8 million years ago.</title>
        <authorList>
            <person name="Catania T."/>
        </authorList>
    </citation>
    <scope>NUCLEOTIDE SEQUENCE</scope>
    <source>
        <strain evidence="3">S-188037</strain>
    </source>
</reference>
<sequence>MPKLFSSVIIQHCNSTCINVASSVVWACVDSGVFIQGFDTEQVNYDELEEDGNELRKAEASLGYLCNLWPHRQKLYASKAPARHPIYENFHVMCQYSYIACGLVSVGMDKPSMAFSDLDFTIRRKEPELIVPAKPTPYESKYLSDIDDRKGHHFHTPTVHFYRNKTDISMASTCKTYDIVDVIKKALANTLVFYYPFAGRLREAPGEKLLVECTGQGVLFVEADTDVSLGQLGGDFLKPPFRYLEQLVYAPAEAEDILHCPLLIIQVTRLVCGGFIVGFSNNHAICDAQGLHQFKTALAEIARGGPYPSILPVWERELLNARDPPQVTFAHREYDVVSNYKEIPPSLDDMVQHSFFFGPKELTALRQQVPPHLQACTTFEFITALLWRCRTIAIGYDPKEEIRVAIAVNTRGKFRTPLPVGFYGNAVVYPVAVSTTEKLIQNPLSYALELVKKAKDEVNEEYIRSTADLMSIKGRPIISTVRTYFVSDLRRVWNASEVDFGCGEVVYGGQAIGNKPTSNHWMSSYYMSHKNNKGEKGCLVPVCLPTLAMKKFVVEIESMMIKMPTDQAIQPETSWQL</sequence>
<dbReference type="GO" id="GO:0016740">
    <property type="term" value="F:transferase activity"/>
    <property type="evidence" value="ECO:0007669"/>
    <property type="project" value="UniProtKB-KW"/>
</dbReference>
<evidence type="ECO:0000256" key="2">
    <source>
        <dbReference type="ARBA" id="ARBA00022679"/>
    </source>
</evidence>
<evidence type="ECO:0000313" key="3">
    <source>
        <dbReference type="EMBL" id="KAI3839700.1"/>
    </source>
</evidence>
<evidence type="ECO:0000256" key="1">
    <source>
        <dbReference type="ARBA" id="ARBA00009861"/>
    </source>
</evidence>